<comment type="caution">
    <text evidence="2">The sequence shown here is derived from an EMBL/GenBank/DDBJ whole genome shotgun (WGS) entry which is preliminary data.</text>
</comment>
<proteinExistence type="predicted"/>
<dbReference type="STRING" id="1457154.CAPSK01_004116"/>
<gene>
    <name evidence="2" type="ORF">CAPSK01_004116</name>
</gene>
<accession>A0A084XVV1</accession>
<feature type="compositionally biased region" description="Basic and acidic residues" evidence="1">
    <location>
        <begin position="63"/>
        <end position="74"/>
    </location>
</feature>
<protein>
    <submittedName>
        <fullName evidence="2">Uncharacterized protein</fullName>
    </submittedName>
</protein>
<name>A0A084XVV1_9PROT</name>
<dbReference type="AlphaFoldDB" id="A0A084XVV1"/>
<evidence type="ECO:0000313" key="3">
    <source>
        <dbReference type="Proteomes" id="UP000019812"/>
    </source>
</evidence>
<dbReference type="Proteomes" id="UP000019812">
    <property type="component" value="Unassembled WGS sequence"/>
</dbReference>
<dbReference type="EMBL" id="JDSS02000041">
    <property type="protein sequence ID" value="KFB66595.1"/>
    <property type="molecule type" value="Genomic_DNA"/>
</dbReference>
<reference evidence="2 3" key="1">
    <citation type="submission" date="2014-07" db="EMBL/GenBank/DDBJ databases">
        <title>Expanding our view of genomic diversity in Candidatus Accumulibacter clades.</title>
        <authorList>
            <person name="Skennerton C.T."/>
            <person name="Barr J.J."/>
            <person name="Slater F.R."/>
            <person name="Bond P.L."/>
            <person name="Tyson G.W."/>
        </authorList>
    </citation>
    <scope>NUCLEOTIDE SEQUENCE [LARGE SCALE GENOMIC DNA]</scope>
    <source>
        <strain evidence="3">SK-01</strain>
    </source>
</reference>
<feature type="region of interest" description="Disordered" evidence="1">
    <location>
        <begin position="53"/>
        <end position="74"/>
    </location>
</feature>
<evidence type="ECO:0000256" key="1">
    <source>
        <dbReference type="SAM" id="MobiDB-lite"/>
    </source>
</evidence>
<sequence>MICILAQISARFVDLPHQQVGNRHPGIRRLGFIANQCNSGLCIGTPQGLGSNNSSRAVADNDMAGHLRDPDACA</sequence>
<evidence type="ECO:0000313" key="2">
    <source>
        <dbReference type="EMBL" id="KFB66595.1"/>
    </source>
</evidence>
<organism evidence="2 3">
    <name type="scientific">Candidatus Accumulibacter vicinus</name>
    <dbReference type="NCBI Taxonomy" id="2954382"/>
    <lineage>
        <taxon>Bacteria</taxon>
        <taxon>Pseudomonadati</taxon>
        <taxon>Pseudomonadota</taxon>
        <taxon>Betaproteobacteria</taxon>
        <taxon>Candidatus Accumulibacter</taxon>
    </lineage>
</organism>